<evidence type="ECO:0000313" key="19">
    <source>
        <dbReference type="EMBL" id="TSN12195.1"/>
    </source>
</evidence>
<evidence type="ECO:0000256" key="4">
    <source>
        <dbReference type="ARBA" id="ARBA00022475"/>
    </source>
</evidence>
<dbReference type="SUPFAM" id="SSF48726">
    <property type="entry name" value="Immunoglobulin"/>
    <property type="match status" value="1"/>
</dbReference>
<evidence type="ECO:0000256" key="10">
    <source>
        <dbReference type="ARBA" id="ARBA00023065"/>
    </source>
</evidence>
<dbReference type="FunFam" id="2.60.40.1400:FF:000002">
    <property type="entry name" value="ATP-sensitive inward rectifier potassium channel 1"/>
    <property type="match status" value="1"/>
</dbReference>
<dbReference type="Gene3D" id="2.60.40.1400">
    <property type="entry name" value="G protein-activated inward rectifier potassium channel 1"/>
    <property type="match status" value="1"/>
</dbReference>
<dbReference type="PANTHER" id="PTHR11767:SF21">
    <property type="entry name" value="ATP-SENSITIVE INWARD RECTIFIER POTASSIUM CHANNEL 10"/>
    <property type="match status" value="1"/>
</dbReference>
<keyword evidence="9 16" id="KW-1133">Transmembrane helix</keyword>
<dbReference type="EMBL" id="VCAZ01000053">
    <property type="protein sequence ID" value="TSN12195.1"/>
    <property type="molecule type" value="Genomic_DNA"/>
</dbReference>
<keyword evidence="20" id="KW-1185">Reference proteome</keyword>
<feature type="transmembrane region" description="Helical" evidence="16">
    <location>
        <begin position="131"/>
        <end position="153"/>
    </location>
</feature>
<comment type="similarity">
    <text evidence="14">Belongs to the inward rectifier-type potassium channel (TC 1.A.2.1) family.</text>
</comment>
<evidence type="ECO:0000256" key="1">
    <source>
        <dbReference type="ARBA" id="ARBA00004141"/>
    </source>
</evidence>
<evidence type="ECO:0000256" key="5">
    <source>
        <dbReference type="ARBA" id="ARBA00022538"/>
    </source>
</evidence>
<keyword evidence="6 14" id="KW-0812">Transmembrane</keyword>
<feature type="domain" description="Inward rectifier potassium channel C-terminal" evidence="18">
    <location>
        <begin position="201"/>
        <end position="369"/>
    </location>
</feature>
<keyword evidence="8 14" id="KW-0630">Potassium</keyword>
<accession>A0A556U630</accession>
<dbReference type="OrthoDB" id="273257at2759"/>
<evidence type="ECO:0000259" key="18">
    <source>
        <dbReference type="Pfam" id="PF17655"/>
    </source>
</evidence>
<dbReference type="GO" id="GO:1990573">
    <property type="term" value="P:potassium ion import across plasma membrane"/>
    <property type="evidence" value="ECO:0007669"/>
    <property type="project" value="InterPro"/>
</dbReference>
<keyword evidence="12 14" id="KW-0407">Ion channel</keyword>
<feature type="transmembrane region" description="Helical" evidence="16">
    <location>
        <begin position="90"/>
        <end position="111"/>
    </location>
</feature>
<dbReference type="AlphaFoldDB" id="A0A556U630"/>
<evidence type="ECO:0000256" key="7">
    <source>
        <dbReference type="ARBA" id="ARBA00022882"/>
    </source>
</evidence>
<comment type="catalytic activity">
    <reaction evidence="13">
        <text>K(+)(in) = K(+)(out)</text>
        <dbReference type="Rhea" id="RHEA:29463"/>
        <dbReference type="ChEBI" id="CHEBI:29103"/>
    </reaction>
</comment>
<evidence type="ECO:0000256" key="16">
    <source>
        <dbReference type="SAM" id="Phobius"/>
    </source>
</evidence>
<evidence type="ECO:0000256" key="8">
    <source>
        <dbReference type="ARBA" id="ARBA00022958"/>
    </source>
</evidence>
<dbReference type="Proteomes" id="UP000319801">
    <property type="component" value="Unassembled WGS sequence"/>
</dbReference>
<dbReference type="InterPro" id="IPR016449">
    <property type="entry name" value="K_chnl_inward-rec_Kir"/>
</dbReference>
<feature type="transmembrane region" description="Helical" evidence="16">
    <location>
        <begin position="165"/>
        <end position="189"/>
    </location>
</feature>
<dbReference type="InterPro" id="IPR013783">
    <property type="entry name" value="Ig-like_fold"/>
</dbReference>
<dbReference type="InterPro" id="IPR041647">
    <property type="entry name" value="IRK_C"/>
</dbReference>
<dbReference type="Gene3D" id="2.60.40.10">
    <property type="entry name" value="Immunoglobulins"/>
    <property type="match status" value="2"/>
</dbReference>
<keyword evidence="5 14" id="KW-0633">Potassium transport</keyword>
<evidence type="ECO:0000256" key="11">
    <source>
        <dbReference type="ARBA" id="ARBA00023136"/>
    </source>
</evidence>
<proteinExistence type="inferred from homology"/>
<comment type="subcellular location">
    <subcellularLocation>
        <location evidence="2">Cell membrane</location>
    </subcellularLocation>
    <subcellularLocation>
        <location evidence="1 14">Membrane</location>
        <topology evidence="1 14">Multi-pass membrane protein</topology>
    </subcellularLocation>
</comment>
<gene>
    <name evidence="19" type="ORF">Baya_9316</name>
</gene>
<evidence type="ECO:0000256" key="13">
    <source>
        <dbReference type="ARBA" id="ARBA00034430"/>
    </source>
</evidence>
<dbReference type="GO" id="GO:0034702">
    <property type="term" value="C:monoatomic ion channel complex"/>
    <property type="evidence" value="ECO:0007669"/>
    <property type="project" value="UniProtKB-KW"/>
</dbReference>
<feature type="transmembrane region" description="Helical" evidence="16">
    <location>
        <begin position="619"/>
        <end position="643"/>
    </location>
</feature>
<feature type="domain" description="Potassium channel inwardly rectifying transmembrane" evidence="17">
    <location>
        <begin position="54"/>
        <end position="194"/>
    </location>
</feature>
<dbReference type="InterPro" id="IPR013518">
    <property type="entry name" value="K_chnl_inward-rec_Kir_cyto"/>
</dbReference>
<dbReference type="InterPro" id="IPR040445">
    <property type="entry name" value="Kir_TM"/>
</dbReference>
<evidence type="ECO:0000256" key="3">
    <source>
        <dbReference type="ARBA" id="ARBA00022448"/>
    </source>
</evidence>
<feature type="region of interest" description="Disordered" evidence="15">
    <location>
        <begin position="877"/>
        <end position="913"/>
    </location>
</feature>
<name>A0A556U630_BAGYA</name>
<dbReference type="Gene3D" id="1.10.287.70">
    <property type="match status" value="1"/>
</dbReference>
<dbReference type="Pfam" id="PF01007">
    <property type="entry name" value="IRK"/>
    <property type="match status" value="1"/>
</dbReference>
<keyword evidence="3 14" id="KW-0813">Transport</keyword>
<dbReference type="SUPFAM" id="SSF81324">
    <property type="entry name" value="Voltage-gated potassium channels"/>
    <property type="match status" value="1"/>
</dbReference>
<evidence type="ECO:0000313" key="20">
    <source>
        <dbReference type="Proteomes" id="UP000319801"/>
    </source>
</evidence>
<dbReference type="PRINTS" id="PR01321">
    <property type="entry name" value="KIR11CHANNEL"/>
</dbReference>
<keyword evidence="4" id="KW-1003">Cell membrane</keyword>
<evidence type="ECO:0000259" key="17">
    <source>
        <dbReference type="Pfam" id="PF01007"/>
    </source>
</evidence>
<dbReference type="PANTHER" id="PTHR11767">
    <property type="entry name" value="INWARD RECTIFIER POTASSIUM CHANNEL"/>
    <property type="match status" value="1"/>
</dbReference>
<dbReference type="GO" id="GO:0034765">
    <property type="term" value="P:regulation of monoatomic ion transmembrane transport"/>
    <property type="evidence" value="ECO:0007669"/>
    <property type="project" value="InterPro"/>
</dbReference>
<evidence type="ECO:0000256" key="9">
    <source>
        <dbReference type="ARBA" id="ARBA00022989"/>
    </source>
</evidence>
<dbReference type="GO" id="GO:0005886">
    <property type="term" value="C:plasma membrane"/>
    <property type="evidence" value="ECO:0007669"/>
    <property type="project" value="UniProtKB-SubCell"/>
</dbReference>
<feature type="compositionally biased region" description="Polar residues" evidence="15">
    <location>
        <begin position="891"/>
        <end position="904"/>
    </location>
</feature>
<evidence type="ECO:0000256" key="12">
    <source>
        <dbReference type="ARBA" id="ARBA00023303"/>
    </source>
</evidence>
<dbReference type="InterPro" id="IPR036179">
    <property type="entry name" value="Ig-like_dom_sf"/>
</dbReference>
<evidence type="ECO:0000256" key="14">
    <source>
        <dbReference type="RuleBase" id="RU003822"/>
    </source>
</evidence>
<dbReference type="Pfam" id="PF17655">
    <property type="entry name" value="IRK_C"/>
    <property type="match status" value="1"/>
</dbReference>
<reference evidence="19 20" key="1">
    <citation type="journal article" date="2019" name="Genome Biol. Evol.">
        <title>Whole-Genome Sequencing of the Giant Devil Catfish, Bagarius yarrelli.</title>
        <authorList>
            <person name="Jiang W."/>
            <person name="Lv Y."/>
            <person name="Cheng L."/>
            <person name="Yang K."/>
            <person name="Chao B."/>
            <person name="Wang X."/>
            <person name="Li Y."/>
            <person name="Pan X."/>
            <person name="You X."/>
            <person name="Zhang Y."/>
            <person name="Yang J."/>
            <person name="Li J."/>
            <person name="Zhang X."/>
            <person name="Liu S."/>
            <person name="Sun C."/>
            <person name="Yang J."/>
            <person name="Shi Q."/>
        </authorList>
    </citation>
    <scope>NUCLEOTIDE SEQUENCE [LARGE SCALE GENOMIC DNA]</scope>
    <source>
        <strain evidence="19">JWS20170419001</strain>
        <tissue evidence="19">Muscle</tissue>
    </source>
</reference>
<keyword evidence="11 16" id="KW-0472">Membrane</keyword>
<dbReference type="InterPro" id="IPR003268">
    <property type="entry name" value="K_chnl_inward-rec_Kir1.1"/>
</dbReference>
<evidence type="ECO:0000256" key="2">
    <source>
        <dbReference type="ARBA" id="ARBA00004236"/>
    </source>
</evidence>
<sequence>MTSSTPPSSRSPSPQKVCHSQTQTDVLKPLLGGSSGVVAGGLAAALRRRRRVLSKDGRSNVRIEHVSGRGALYLRDLWTTFLDMQWRYKLFLFSATFAGTWFAFGVLWYLVALVHGDLLEFDPPSNHTPCVMQVQTLTAAFLFSLESQTTIGYGFRCITEECPVAIILLIVQLVITMVMEIFITGTFLAKVARPKKRGETVKFSQHAVVANHEGQPCLMIRVANMRKSLLLGCQVTGKLLQTSSTKEGETVRLDQRNVAFQVDTSSDSPFLILPLTFYHVIDDSSPLRPWAAKGGGWSDPEKADFELLVIMSATVEPTSATCQVRTSYLPDEILWGYEFPPVVSLSPSGKYVADFAFFDKVAKTKTLPCFKQTSPNSDTGPDGGGGRGENDHEKTRLEENYREERGRDRGRIRESSPLSYEAQLNHVVYKSVGDKAHLKLKDHRNITTMKWRKDYNLIATVENKNLGLRYPEKYHIHASDCSLFIHIHNLTVNDSGDYTAQTGQWEQEVIQYKLIVQDAVSIPVINAKPEHRSNSSFVCDILVKCFADGDSVTYDCDHQHCTRINATSARVNLTIKYTDDGVLECTASNRVSTKRTLIHTTNTCLEKQSAPTTSHSGTLFLSSIFGTVFFCLIIVCFIIIYYISRKRKQNKQPYQDDKSVNTVYNVVCKQPRTEIPADSSAAQNAAASVYDVPSICDAVTLNVSGADAKTSDVNYAEINLKKPNKPQSKQGNFTAAGDATYAQVGMNGNKENAGMCGVSDETVKVLKVGDSLELPVQYPMKSALSVRWLFNGSRFAQYQNQSPITAVQTKKSQAWSVSSNICEVDVMCAAIGAKSLSYLWSGYKTASGAHLQFSLSPEEGTVTLNCTAANNVSSRSATETLSCGKSDPEETNTVYESVQPGSSGQKDKRSDSVANGSTLYETTIYAKVTLPKHTEVSATSSSPYHQVL</sequence>
<comment type="caution">
    <text evidence="19">The sequence shown here is derived from an EMBL/GenBank/DDBJ whole genome shotgun (WGS) entry which is preliminary data.</text>
</comment>
<keyword evidence="7 14" id="KW-0851">Voltage-gated channel</keyword>
<dbReference type="InterPro" id="IPR014756">
    <property type="entry name" value="Ig_E-set"/>
</dbReference>
<evidence type="ECO:0000256" key="15">
    <source>
        <dbReference type="SAM" id="MobiDB-lite"/>
    </source>
</evidence>
<feature type="compositionally biased region" description="Basic and acidic residues" evidence="15">
    <location>
        <begin position="388"/>
        <end position="414"/>
    </location>
</feature>
<organism evidence="19 20">
    <name type="scientific">Bagarius yarrelli</name>
    <name type="common">Goonch</name>
    <name type="synonym">Bagrus yarrelli</name>
    <dbReference type="NCBI Taxonomy" id="175774"/>
    <lineage>
        <taxon>Eukaryota</taxon>
        <taxon>Metazoa</taxon>
        <taxon>Chordata</taxon>
        <taxon>Craniata</taxon>
        <taxon>Vertebrata</taxon>
        <taxon>Euteleostomi</taxon>
        <taxon>Actinopterygii</taxon>
        <taxon>Neopterygii</taxon>
        <taxon>Teleostei</taxon>
        <taxon>Ostariophysi</taxon>
        <taxon>Siluriformes</taxon>
        <taxon>Sisoridae</taxon>
        <taxon>Sisorinae</taxon>
        <taxon>Bagarius</taxon>
    </lineage>
</organism>
<dbReference type="GO" id="GO:0007399">
    <property type="term" value="P:nervous system development"/>
    <property type="evidence" value="ECO:0007669"/>
    <property type="project" value="UniProtKB-ARBA"/>
</dbReference>
<protein>
    <submittedName>
        <fullName evidence="19">ATP-sensitive inward rectifier potassium channel 10</fullName>
    </submittedName>
</protein>
<dbReference type="GO" id="GO:0005242">
    <property type="term" value="F:inward rectifier potassium channel activity"/>
    <property type="evidence" value="ECO:0007669"/>
    <property type="project" value="InterPro"/>
</dbReference>
<dbReference type="PRINTS" id="PR01320">
    <property type="entry name" value="KIRCHANNEL"/>
</dbReference>
<dbReference type="FunFam" id="1.10.287.70:FF:000036">
    <property type="entry name" value="ATP-sensitive inward rectifier potassium channel 1"/>
    <property type="match status" value="1"/>
</dbReference>
<evidence type="ECO:0000256" key="6">
    <source>
        <dbReference type="ARBA" id="ARBA00022692"/>
    </source>
</evidence>
<feature type="region of interest" description="Disordered" evidence="15">
    <location>
        <begin position="369"/>
        <end position="414"/>
    </location>
</feature>
<feature type="transmembrane region" description="Helical" evidence="16">
    <location>
        <begin position="29"/>
        <end position="46"/>
    </location>
</feature>
<keyword evidence="10 14" id="KW-0406">Ion transport</keyword>
<dbReference type="SUPFAM" id="SSF81296">
    <property type="entry name" value="E set domains"/>
    <property type="match status" value="1"/>
</dbReference>